<name>A0AAW1PGC6_9CHLO</name>
<organism evidence="7 8">
    <name type="scientific">[Myrmecia] bisecta</name>
    <dbReference type="NCBI Taxonomy" id="41462"/>
    <lineage>
        <taxon>Eukaryota</taxon>
        <taxon>Viridiplantae</taxon>
        <taxon>Chlorophyta</taxon>
        <taxon>core chlorophytes</taxon>
        <taxon>Trebouxiophyceae</taxon>
        <taxon>Trebouxiales</taxon>
        <taxon>Trebouxiaceae</taxon>
        <taxon>Myrmecia</taxon>
    </lineage>
</organism>
<dbReference type="PANTHER" id="PTHR23033">
    <property type="entry name" value="BETA1,3-GALACTOSYLTRANSFERASE"/>
    <property type="match status" value="1"/>
</dbReference>
<proteinExistence type="inferred from homology"/>
<reference evidence="7 8" key="1">
    <citation type="journal article" date="2024" name="Nat. Commun.">
        <title>Phylogenomics reveals the evolutionary origins of lichenization in chlorophyte algae.</title>
        <authorList>
            <person name="Puginier C."/>
            <person name="Libourel C."/>
            <person name="Otte J."/>
            <person name="Skaloud P."/>
            <person name="Haon M."/>
            <person name="Grisel S."/>
            <person name="Petersen M."/>
            <person name="Berrin J.G."/>
            <person name="Delaux P.M."/>
            <person name="Dal Grande F."/>
            <person name="Keller J."/>
        </authorList>
    </citation>
    <scope>NUCLEOTIDE SEQUENCE [LARGE SCALE GENOMIC DNA]</scope>
    <source>
        <strain evidence="7 8">SAG 2043</strain>
    </source>
</reference>
<dbReference type="PANTHER" id="PTHR23033:SF50">
    <property type="entry name" value="HEXOSYLTRANSFERASE"/>
    <property type="match status" value="1"/>
</dbReference>
<evidence type="ECO:0008006" key="9">
    <source>
        <dbReference type="Google" id="ProtNLM"/>
    </source>
</evidence>
<keyword evidence="3" id="KW-0812">Transmembrane</keyword>
<keyword evidence="6" id="KW-0472">Membrane</keyword>
<dbReference type="EMBL" id="JALJOR010000012">
    <property type="protein sequence ID" value="KAK9807637.1"/>
    <property type="molecule type" value="Genomic_DNA"/>
</dbReference>
<comment type="subcellular location">
    <subcellularLocation>
        <location evidence="1">Membrane</location>
        <topology evidence="1">Single-pass type II membrane protein</topology>
    </subcellularLocation>
</comment>
<evidence type="ECO:0000256" key="6">
    <source>
        <dbReference type="ARBA" id="ARBA00023136"/>
    </source>
</evidence>
<accession>A0AAW1PGC6</accession>
<dbReference type="Proteomes" id="UP001489004">
    <property type="component" value="Unassembled WGS sequence"/>
</dbReference>
<dbReference type="Gene3D" id="3.90.550.50">
    <property type="match status" value="1"/>
</dbReference>
<evidence type="ECO:0000256" key="1">
    <source>
        <dbReference type="ARBA" id="ARBA00004606"/>
    </source>
</evidence>
<keyword evidence="5" id="KW-1133">Transmembrane helix</keyword>
<dbReference type="AlphaFoldDB" id="A0AAW1PGC6"/>
<evidence type="ECO:0000313" key="8">
    <source>
        <dbReference type="Proteomes" id="UP001489004"/>
    </source>
</evidence>
<sequence length="370" mass="41689">MPTDDKHKEIVRASRHWRQGIRTFIATNHEPAKELVQEGARFQEVWSSYPDDTPRRSYYEGDSRAALMPFLAHKHFGDTYKWLLYGDDDTIFFLDAVLKLVKGLDPNTPYFLTDHVWWSSAPGNGWTSSPHQESPRCTTCGFAEYHRLPMKLPQGCPHCTPQIICDSDQWDVFNKAPLPCTMPRLPERTYSMHGGAGAIISIGLLRNVSLETMERCVKSQFSTAGFGITDPEPFYHPEGLPMFDPVLPNEGFNEDFRGKINRLVKHLLQSQAGTCTGVCQLELDNTDGAHEDLIDKRLAGANDPPGLSKKTDTLSLLAEIDSFTADEIARRSTDRIIDHGDRLSRKVSDDGEPHSARSKHHSLVAFRKIV</sequence>
<keyword evidence="8" id="KW-1185">Reference proteome</keyword>
<evidence type="ECO:0000256" key="4">
    <source>
        <dbReference type="ARBA" id="ARBA00022968"/>
    </source>
</evidence>
<comment type="caution">
    <text evidence="7">The sequence shown here is derived from an EMBL/GenBank/DDBJ whole genome shotgun (WGS) entry which is preliminary data.</text>
</comment>
<gene>
    <name evidence="7" type="ORF">WJX72_005062</name>
</gene>
<keyword evidence="4" id="KW-0735">Signal-anchor</keyword>
<comment type="similarity">
    <text evidence="2">Belongs to the glycosyltransferase 31 family. Beta3-Gal-T subfamily.</text>
</comment>
<dbReference type="GO" id="GO:0016020">
    <property type="term" value="C:membrane"/>
    <property type="evidence" value="ECO:0007669"/>
    <property type="project" value="UniProtKB-SubCell"/>
</dbReference>
<protein>
    <recommendedName>
        <fullName evidence="9">Hexosyltransferase</fullName>
    </recommendedName>
</protein>
<evidence type="ECO:0000256" key="2">
    <source>
        <dbReference type="ARBA" id="ARBA00006462"/>
    </source>
</evidence>
<evidence type="ECO:0000256" key="3">
    <source>
        <dbReference type="ARBA" id="ARBA00022692"/>
    </source>
</evidence>
<evidence type="ECO:0000256" key="5">
    <source>
        <dbReference type="ARBA" id="ARBA00022989"/>
    </source>
</evidence>
<dbReference type="InterPro" id="IPR026050">
    <property type="entry name" value="C1GALT1/C1GALT1_chp1"/>
</dbReference>
<evidence type="ECO:0000313" key="7">
    <source>
        <dbReference type="EMBL" id="KAK9807637.1"/>
    </source>
</evidence>